<feature type="transmembrane region" description="Helical" evidence="1">
    <location>
        <begin position="156"/>
        <end position="178"/>
    </location>
</feature>
<keyword evidence="3" id="KW-1185">Reference proteome</keyword>
<feature type="transmembrane region" description="Helical" evidence="1">
    <location>
        <begin position="78"/>
        <end position="96"/>
    </location>
</feature>
<keyword evidence="1" id="KW-0472">Membrane</keyword>
<evidence type="ECO:0000313" key="3">
    <source>
        <dbReference type="Proteomes" id="UP000609064"/>
    </source>
</evidence>
<name>A0A916YF25_9BACT</name>
<reference evidence="2" key="1">
    <citation type="journal article" date="2014" name="Int. J. Syst. Evol. Microbiol.">
        <title>Complete genome sequence of Corynebacterium casei LMG S-19264T (=DSM 44701T), isolated from a smear-ripened cheese.</title>
        <authorList>
            <consortium name="US DOE Joint Genome Institute (JGI-PGF)"/>
            <person name="Walter F."/>
            <person name="Albersmeier A."/>
            <person name="Kalinowski J."/>
            <person name="Ruckert C."/>
        </authorList>
    </citation>
    <scope>NUCLEOTIDE SEQUENCE</scope>
    <source>
        <strain evidence="2">CGMCC 1.15958</strain>
    </source>
</reference>
<accession>A0A916YF25</accession>
<protein>
    <submittedName>
        <fullName evidence="2">Uncharacterized protein</fullName>
    </submittedName>
</protein>
<proteinExistence type="predicted"/>
<dbReference type="RefSeq" id="WP_188763824.1">
    <property type="nucleotide sequence ID" value="NZ_BMKK01000001.1"/>
</dbReference>
<feature type="transmembrane region" description="Helical" evidence="1">
    <location>
        <begin position="131"/>
        <end position="150"/>
    </location>
</feature>
<organism evidence="2 3">
    <name type="scientific">Emticicia aquatilis</name>
    <dbReference type="NCBI Taxonomy" id="1537369"/>
    <lineage>
        <taxon>Bacteria</taxon>
        <taxon>Pseudomonadati</taxon>
        <taxon>Bacteroidota</taxon>
        <taxon>Cytophagia</taxon>
        <taxon>Cytophagales</taxon>
        <taxon>Leadbetterellaceae</taxon>
        <taxon>Emticicia</taxon>
    </lineage>
</organism>
<dbReference type="EMBL" id="BMKK01000001">
    <property type="protein sequence ID" value="GGD42019.1"/>
    <property type="molecule type" value="Genomic_DNA"/>
</dbReference>
<keyword evidence="1" id="KW-0812">Transmembrane</keyword>
<reference evidence="2" key="2">
    <citation type="submission" date="2020-09" db="EMBL/GenBank/DDBJ databases">
        <authorList>
            <person name="Sun Q."/>
            <person name="Zhou Y."/>
        </authorList>
    </citation>
    <scope>NUCLEOTIDE SEQUENCE</scope>
    <source>
        <strain evidence="2">CGMCC 1.15958</strain>
    </source>
</reference>
<evidence type="ECO:0000256" key="1">
    <source>
        <dbReference type="SAM" id="Phobius"/>
    </source>
</evidence>
<comment type="caution">
    <text evidence="2">The sequence shown here is derived from an EMBL/GenBank/DDBJ whole genome shotgun (WGS) entry which is preliminary data.</text>
</comment>
<keyword evidence="1" id="KW-1133">Transmembrane helix</keyword>
<gene>
    <name evidence="2" type="ORF">GCM10011514_02480</name>
</gene>
<evidence type="ECO:0000313" key="2">
    <source>
        <dbReference type="EMBL" id="GGD42019.1"/>
    </source>
</evidence>
<dbReference type="AlphaFoldDB" id="A0A916YF25"/>
<dbReference type="Proteomes" id="UP000609064">
    <property type="component" value="Unassembled WGS sequence"/>
</dbReference>
<feature type="transmembrane region" description="Helical" evidence="1">
    <location>
        <begin position="48"/>
        <end position="66"/>
    </location>
</feature>
<sequence>MNLEELKSAWQVYDRKLQASQAINEKLIFSMIRERSNSRVSRIKRENILLMLLMFLEFFFLVAVFAGNPFDFKFLWQYVPFLFILIGNLMAIGVLFRAYKMLKIDITDANLRSFLKNLIVTFESNKKAEGWFGAIMFVSGCLTIFSFLPHKLATKSLSMAIVDTLIPLAISVAIYLIAYKMGAFNNQKEIEFKKDLSELEKLQQELQDN</sequence>